<dbReference type="EnsemblFungi" id="MAPG_03714T0">
    <property type="protein sequence ID" value="MAPG_03714T0"/>
    <property type="gene ID" value="MAPG_03714"/>
</dbReference>
<feature type="compositionally biased region" description="Low complexity" evidence="1">
    <location>
        <begin position="327"/>
        <end position="338"/>
    </location>
</feature>
<protein>
    <submittedName>
        <fullName evidence="2 3">Uncharacterized protein</fullName>
    </submittedName>
</protein>
<dbReference type="eggNOG" id="ENOG502SPEQ">
    <property type="taxonomic scope" value="Eukaryota"/>
</dbReference>
<evidence type="ECO:0000313" key="3">
    <source>
        <dbReference type="EnsemblFungi" id="MAPG_03714T0"/>
    </source>
</evidence>
<dbReference type="AlphaFoldDB" id="A0A0C4DUS1"/>
<proteinExistence type="predicted"/>
<dbReference type="Proteomes" id="UP000011715">
    <property type="component" value="Unassembled WGS sequence"/>
</dbReference>
<reference evidence="4" key="1">
    <citation type="submission" date="2010-05" db="EMBL/GenBank/DDBJ databases">
        <title>The genome sequence of Magnaporthe poae strain ATCC 64411.</title>
        <authorList>
            <person name="Ma L.-J."/>
            <person name="Dead R."/>
            <person name="Young S."/>
            <person name="Zeng Q."/>
            <person name="Koehrsen M."/>
            <person name="Alvarado L."/>
            <person name="Berlin A."/>
            <person name="Chapman S.B."/>
            <person name="Chen Z."/>
            <person name="Freedman E."/>
            <person name="Gellesch M."/>
            <person name="Goldberg J."/>
            <person name="Griggs A."/>
            <person name="Gujja S."/>
            <person name="Heilman E.R."/>
            <person name="Heiman D."/>
            <person name="Hepburn T."/>
            <person name="Howarth C."/>
            <person name="Jen D."/>
            <person name="Larson L."/>
            <person name="Mehta T."/>
            <person name="Neiman D."/>
            <person name="Pearson M."/>
            <person name="Roberts A."/>
            <person name="Saif S."/>
            <person name="Shea T."/>
            <person name="Shenoy N."/>
            <person name="Sisk P."/>
            <person name="Stolte C."/>
            <person name="Sykes S."/>
            <person name="Walk T."/>
            <person name="White J."/>
            <person name="Yandava C."/>
            <person name="Haas B."/>
            <person name="Nusbaum C."/>
            <person name="Birren B."/>
        </authorList>
    </citation>
    <scope>NUCLEOTIDE SEQUENCE [LARGE SCALE GENOMIC DNA]</scope>
    <source>
        <strain evidence="4">ATCC 64411 / 73-15</strain>
    </source>
</reference>
<keyword evidence="4" id="KW-1185">Reference proteome</keyword>
<feature type="region of interest" description="Disordered" evidence="1">
    <location>
        <begin position="281"/>
        <end position="391"/>
    </location>
</feature>
<organism evidence="3 4">
    <name type="scientific">Magnaporthiopsis poae (strain ATCC 64411 / 73-15)</name>
    <name type="common">Kentucky bluegrass fungus</name>
    <name type="synonym">Magnaporthe poae</name>
    <dbReference type="NCBI Taxonomy" id="644358"/>
    <lineage>
        <taxon>Eukaryota</taxon>
        <taxon>Fungi</taxon>
        <taxon>Dikarya</taxon>
        <taxon>Ascomycota</taxon>
        <taxon>Pezizomycotina</taxon>
        <taxon>Sordariomycetes</taxon>
        <taxon>Sordariomycetidae</taxon>
        <taxon>Magnaporthales</taxon>
        <taxon>Magnaporthaceae</taxon>
        <taxon>Magnaporthiopsis</taxon>
    </lineage>
</organism>
<evidence type="ECO:0000313" key="4">
    <source>
        <dbReference type="Proteomes" id="UP000011715"/>
    </source>
</evidence>
<dbReference type="OrthoDB" id="5428259at2759"/>
<dbReference type="VEuPathDB" id="FungiDB:MAPG_03714"/>
<feature type="region of interest" description="Disordered" evidence="1">
    <location>
        <begin position="232"/>
        <end position="258"/>
    </location>
</feature>
<dbReference type="EMBL" id="ADBL01000883">
    <property type="status" value="NOT_ANNOTATED_CDS"/>
    <property type="molecule type" value="Genomic_DNA"/>
</dbReference>
<feature type="compositionally biased region" description="Polar residues" evidence="1">
    <location>
        <begin position="161"/>
        <end position="176"/>
    </location>
</feature>
<evidence type="ECO:0000256" key="1">
    <source>
        <dbReference type="SAM" id="MobiDB-lite"/>
    </source>
</evidence>
<name>A0A0C4DUS1_MAGP6</name>
<dbReference type="EMBL" id="GL876968">
    <property type="protein sequence ID" value="KLU84675.1"/>
    <property type="molecule type" value="Genomic_DNA"/>
</dbReference>
<dbReference type="STRING" id="644358.A0A0C4DUS1"/>
<feature type="compositionally biased region" description="Basic and acidic residues" evidence="1">
    <location>
        <begin position="248"/>
        <end position="258"/>
    </location>
</feature>
<feature type="compositionally biased region" description="Basic and acidic residues" evidence="1">
    <location>
        <begin position="347"/>
        <end position="356"/>
    </location>
</feature>
<feature type="compositionally biased region" description="Low complexity" evidence="1">
    <location>
        <begin position="105"/>
        <end position="121"/>
    </location>
</feature>
<gene>
    <name evidence="2" type="ORF">MAPG_03714</name>
</gene>
<feature type="compositionally biased region" description="Basic and acidic residues" evidence="1">
    <location>
        <begin position="123"/>
        <end position="139"/>
    </location>
</feature>
<evidence type="ECO:0000313" key="2">
    <source>
        <dbReference type="EMBL" id="KLU84675.1"/>
    </source>
</evidence>
<sequence length="518" mass="57103">MASRASSIGEDSIPLYCALCPERENFSDVSHLLTHISSKSHLSRKFDTELRAQGDNAVSAARLAEYQRWYATHRIGDLLQRRMETKQRRRQPRRERAAPSPLPTRASRAPRSVPSRRPPSVKAEPREDSADVFDLHSRDSPAGTSHGILGRQTAGRYDSPGNFNGTPRYQTPTSGRGRSALPPNYAGIGKFEAEGSEADGSSFDGTLSLENFELEDDDTVKLKGVTYPGMAGFDAATPEQRRKRNQKKDKSVVESMRETSESIEPLEYIWDGLGNFKRSRDIYASPSPEGSPVLKKAELPAKRKRRQTKIASPTANRVRPGVTTRGAARAQRQAAARQSPIAVATKQDSDDGHDDSSWTTGHGGGDMLRPDDHHIPNRMNSPLDPGGFQLHHRGALHHLDNNGMIGSHEQNAIPKHQHYPYPYFGQASQARNMGVIGNQDYHSYMQPHQIPGDANFNPLNLRGVAASSFSTMPNRLSNLMPSAYDDPNDVVQSTTFQPINARFGTNHGGHHDSLGRGA</sequence>
<reference evidence="3" key="5">
    <citation type="submission" date="2015-06" db="UniProtKB">
        <authorList>
            <consortium name="EnsemblFungi"/>
        </authorList>
    </citation>
    <scope>IDENTIFICATION</scope>
    <source>
        <strain evidence="3">ATCC 64411</strain>
    </source>
</reference>
<reference evidence="2" key="2">
    <citation type="submission" date="2010-05" db="EMBL/GenBank/DDBJ databases">
        <title>The Genome Sequence of Magnaporthe poae strain ATCC 64411.</title>
        <authorList>
            <consortium name="The Broad Institute Genome Sequencing Platform"/>
            <consortium name="Broad Institute Genome Sequencing Center for Infectious Disease"/>
            <person name="Ma L.-J."/>
            <person name="Dead R."/>
            <person name="Young S."/>
            <person name="Zeng Q."/>
            <person name="Koehrsen M."/>
            <person name="Alvarado L."/>
            <person name="Berlin A."/>
            <person name="Chapman S.B."/>
            <person name="Chen Z."/>
            <person name="Freedman E."/>
            <person name="Gellesch M."/>
            <person name="Goldberg J."/>
            <person name="Griggs A."/>
            <person name="Gujja S."/>
            <person name="Heilman E.R."/>
            <person name="Heiman D."/>
            <person name="Hepburn T."/>
            <person name="Howarth C."/>
            <person name="Jen D."/>
            <person name="Larson L."/>
            <person name="Mehta T."/>
            <person name="Neiman D."/>
            <person name="Pearson M."/>
            <person name="Roberts A."/>
            <person name="Saif S."/>
            <person name="Shea T."/>
            <person name="Shenoy N."/>
            <person name="Sisk P."/>
            <person name="Stolte C."/>
            <person name="Sykes S."/>
            <person name="Walk T."/>
            <person name="White J."/>
            <person name="Yandava C."/>
            <person name="Haas B."/>
            <person name="Nusbaum C."/>
            <person name="Birren B."/>
        </authorList>
    </citation>
    <scope>NUCLEOTIDE SEQUENCE</scope>
    <source>
        <strain evidence="2">ATCC 64411</strain>
    </source>
</reference>
<reference evidence="2" key="3">
    <citation type="submission" date="2011-03" db="EMBL/GenBank/DDBJ databases">
        <title>Annotation of Magnaporthe poae ATCC 64411.</title>
        <authorList>
            <person name="Ma L.-J."/>
            <person name="Dead R."/>
            <person name="Young S.K."/>
            <person name="Zeng Q."/>
            <person name="Gargeya S."/>
            <person name="Fitzgerald M."/>
            <person name="Haas B."/>
            <person name="Abouelleil A."/>
            <person name="Alvarado L."/>
            <person name="Arachchi H.M."/>
            <person name="Berlin A."/>
            <person name="Brown A."/>
            <person name="Chapman S.B."/>
            <person name="Chen Z."/>
            <person name="Dunbar C."/>
            <person name="Freedman E."/>
            <person name="Gearin G."/>
            <person name="Gellesch M."/>
            <person name="Goldberg J."/>
            <person name="Griggs A."/>
            <person name="Gujja S."/>
            <person name="Heiman D."/>
            <person name="Howarth C."/>
            <person name="Larson L."/>
            <person name="Lui A."/>
            <person name="MacDonald P.J.P."/>
            <person name="Mehta T."/>
            <person name="Montmayeur A."/>
            <person name="Murphy C."/>
            <person name="Neiman D."/>
            <person name="Pearson M."/>
            <person name="Priest M."/>
            <person name="Roberts A."/>
            <person name="Saif S."/>
            <person name="Shea T."/>
            <person name="Shenoy N."/>
            <person name="Sisk P."/>
            <person name="Stolte C."/>
            <person name="Sykes S."/>
            <person name="Yandava C."/>
            <person name="Wortman J."/>
            <person name="Nusbaum C."/>
            <person name="Birren B."/>
        </authorList>
    </citation>
    <scope>NUCLEOTIDE SEQUENCE</scope>
    <source>
        <strain evidence="2">ATCC 64411</strain>
    </source>
</reference>
<accession>A0A0C4DUS1</accession>
<reference evidence="3" key="4">
    <citation type="journal article" date="2015" name="G3 (Bethesda)">
        <title>Genome sequences of three phytopathogenic species of the Magnaporthaceae family of fungi.</title>
        <authorList>
            <person name="Okagaki L.H."/>
            <person name="Nunes C.C."/>
            <person name="Sailsbery J."/>
            <person name="Clay B."/>
            <person name="Brown D."/>
            <person name="John T."/>
            <person name="Oh Y."/>
            <person name="Young N."/>
            <person name="Fitzgerald M."/>
            <person name="Haas B.J."/>
            <person name="Zeng Q."/>
            <person name="Young S."/>
            <person name="Adiconis X."/>
            <person name="Fan L."/>
            <person name="Levin J.Z."/>
            <person name="Mitchell T.K."/>
            <person name="Okubara P.A."/>
            <person name="Farman M.L."/>
            <person name="Kohn L.M."/>
            <person name="Birren B."/>
            <person name="Ma L.-J."/>
            <person name="Dean R.A."/>
        </authorList>
    </citation>
    <scope>NUCLEOTIDE SEQUENCE</scope>
    <source>
        <strain evidence="3">ATCC 64411 / 73-15</strain>
    </source>
</reference>
<feature type="region of interest" description="Disordered" evidence="1">
    <location>
        <begin position="82"/>
        <end position="180"/>
    </location>
</feature>